<feature type="compositionally biased region" description="Polar residues" evidence="1">
    <location>
        <begin position="174"/>
        <end position="192"/>
    </location>
</feature>
<dbReference type="InterPro" id="IPR030379">
    <property type="entry name" value="G_SEPTIN_dom"/>
</dbReference>
<keyword evidence="4" id="KW-1185">Reference proteome</keyword>
<name>A0A3P7LHX0_STRVU</name>
<dbReference type="PANTHER" id="PTHR18884">
    <property type="entry name" value="SEPTIN"/>
    <property type="match status" value="1"/>
</dbReference>
<evidence type="ECO:0000259" key="2">
    <source>
        <dbReference type="PROSITE" id="PS51719"/>
    </source>
</evidence>
<dbReference type="EMBL" id="UYYB01116383">
    <property type="protein sequence ID" value="VDM82185.1"/>
    <property type="molecule type" value="Genomic_DNA"/>
</dbReference>
<protein>
    <recommendedName>
        <fullName evidence="2">Septin-type G domain-containing protein</fullName>
    </recommendedName>
</protein>
<dbReference type="Gene3D" id="3.40.50.300">
    <property type="entry name" value="P-loop containing nucleotide triphosphate hydrolases"/>
    <property type="match status" value="1"/>
</dbReference>
<feature type="region of interest" description="Disordered" evidence="1">
    <location>
        <begin position="166"/>
        <end position="208"/>
    </location>
</feature>
<gene>
    <name evidence="3" type="ORF">SVUK_LOCUS17183</name>
</gene>
<proteinExistence type="predicted"/>
<dbReference type="PROSITE" id="PS51719">
    <property type="entry name" value="G_SEPTIN"/>
    <property type="match status" value="1"/>
</dbReference>
<dbReference type="OrthoDB" id="416553at2759"/>
<evidence type="ECO:0000256" key="1">
    <source>
        <dbReference type="SAM" id="MobiDB-lite"/>
    </source>
</evidence>
<dbReference type="Proteomes" id="UP000270094">
    <property type="component" value="Unassembled WGS sequence"/>
</dbReference>
<dbReference type="InterPro" id="IPR027417">
    <property type="entry name" value="P-loop_NTPase"/>
</dbReference>
<dbReference type="AlphaFoldDB" id="A0A3P7LHX0"/>
<dbReference type="Pfam" id="PF00735">
    <property type="entry name" value="Septin"/>
    <property type="match status" value="1"/>
</dbReference>
<evidence type="ECO:0000313" key="3">
    <source>
        <dbReference type="EMBL" id="VDM82185.1"/>
    </source>
</evidence>
<reference evidence="3 4" key="1">
    <citation type="submission" date="2018-11" db="EMBL/GenBank/DDBJ databases">
        <authorList>
            <consortium name="Pathogen Informatics"/>
        </authorList>
    </citation>
    <scope>NUCLEOTIDE SEQUENCE [LARGE SCALE GENOMIC DNA]</scope>
</reference>
<sequence length="208" mass="24315">MSQIWLAGNRRLGINFCNKFLKVASEKLRSCLPFAVVGSNLLKEEGGKKIRYREYPWGVVEVENMAHNDFIPLRDMVVRTNLIDMIDVTRSVHYENFRLRQMDKLPKHALDKDPFTQMEEDRRKKENELAEKKKSFEKLDIRERDLKQEIDLRKAELERLKQEIEDLRRGSIGDSKTSLSMTNENSGKSSPTDKIKKKSGTLGLFNRN</sequence>
<feature type="domain" description="Septin-type G" evidence="2">
    <location>
        <begin position="1"/>
        <end position="104"/>
    </location>
</feature>
<accession>A0A3P7LHX0</accession>
<evidence type="ECO:0000313" key="4">
    <source>
        <dbReference type="Proteomes" id="UP000270094"/>
    </source>
</evidence>
<organism evidence="3 4">
    <name type="scientific">Strongylus vulgaris</name>
    <name type="common">Blood worm</name>
    <dbReference type="NCBI Taxonomy" id="40348"/>
    <lineage>
        <taxon>Eukaryota</taxon>
        <taxon>Metazoa</taxon>
        <taxon>Ecdysozoa</taxon>
        <taxon>Nematoda</taxon>
        <taxon>Chromadorea</taxon>
        <taxon>Rhabditida</taxon>
        <taxon>Rhabditina</taxon>
        <taxon>Rhabditomorpha</taxon>
        <taxon>Strongyloidea</taxon>
        <taxon>Strongylidae</taxon>
        <taxon>Strongylus</taxon>
    </lineage>
</organism>
<feature type="region of interest" description="Disordered" evidence="1">
    <location>
        <begin position="108"/>
        <end position="130"/>
    </location>
</feature>
<dbReference type="GO" id="GO:0005525">
    <property type="term" value="F:GTP binding"/>
    <property type="evidence" value="ECO:0007669"/>
    <property type="project" value="InterPro"/>
</dbReference>